<gene>
    <name evidence="1" type="ORF">NTEN_LOCUS16634</name>
</gene>
<dbReference type="AlphaFoldDB" id="A0A6H5H3G6"/>
<reference evidence="1 2" key="1">
    <citation type="submission" date="2020-02" db="EMBL/GenBank/DDBJ databases">
        <authorList>
            <person name="Ferguson B K."/>
        </authorList>
    </citation>
    <scope>NUCLEOTIDE SEQUENCE [LARGE SCALE GENOMIC DNA]</scope>
</reference>
<protein>
    <submittedName>
        <fullName evidence="1">Uncharacterized protein</fullName>
    </submittedName>
</protein>
<dbReference type="Proteomes" id="UP000479000">
    <property type="component" value="Unassembled WGS sequence"/>
</dbReference>
<keyword evidence="2" id="KW-1185">Reference proteome</keyword>
<sequence>MEDLMNEFDDKRDILWPKLYGFKPYSNMVLEDIKVGVQSLPRPNFDFAQNRLQFRF</sequence>
<name>A0A6H5H3G6_9HEMI</name>
<accession>A0A6H5H3G6</accession>
<evidence type="ECO:0000313" key="2">
    <source>
        <dbReference type="Proteomes" id="UP000479000"/>
    </source>
</evidence>
<evidence type="ECO:0000313" key="1">
    <source>
        <dbReference type="EMBL" id="CAB0011736.1"/>
    </source>
</evidence>
<proteinExistence type="predicted"/>
<dbReference type="EMBL" id="CADCXU010024264">
    <property type="protein sequence ID" value="CAB0011736.1"/>
    <property type="molecule type" value="Genomic_DNA"/>
</dbReference>
<organism evidence="1 2">
    <name type="scientific">Nesidiocoris tenuis</name>
    <dbReference type="NCBI Taxonomy" id="355587"/>
    <lineage>
        <taxon>Eukaryota</taxon>
        <taxon>Metazoa</taxon>
        <taxon>Ecdysozoa</taxon>
        <taxon>Arthropoda</taxon>
        <taxon>Hexapoda</taxon>
        <taxon>Insecta</taxon>
        <taxon>Pterygota</taxon>
        <taxon>Neoptera</taxon>
        <taxon>Paraneoptera</taxon>
        <taxon>Hemiptera</taxon>
        <taxon>Heteroptera</taxon>
        <taxon>Panheteroptera</taxon>
        <taxon>Cimicomorpha</taxon>
        <taxon>Miridae</taxon>
        <taxon>Dicyphina</taxon>
        <taxon>Nesidiocoris</taxon>
    </lineage>
</organism>
<dbReference type="OrthoDB" id="411145at2759"/>